<evidence type="ECO:0000313" key="4">
    <source>
        <dbReference type="Proteomes" id="UP000190675"/>
    </source>
</evidence>
<dbReference type="AlphaFoldDB" id="A0A1M5H7N3"/>
<dbReference type="InterPro" id="IPR001509">
    <property type="entry name" value="Epimerase_deHydtase"/>
</dbReference>
<keyword evidence="1" id="KW-0732">Signal</keyword>
<dbReference type="Proteomes" id="UP000190675">
    <property type="component" value="Chromosome I"/>
</dbReference>
<dbReference type="Gene3D" id="3.40.50.720">
    <property type="entry name" value="NAD(P)-binding Rossmann-like Domain"/>
    <property type="match status" value="1"/>
</dbReference>
<feature type="chain" id="PRO_5012364090" evidence="1">
    <location>
        <begin position="24"/>
        <end position="346"/>
    </location>
</feature>
<dbReference type="OrthoDB" id="7170465at2"/>
<feature type="signal peptide" evidence="1">
    <location>
        <begin position="1"/>
        <end position="23"/>
    </location>
</feature>
<accession>A0A1M5H7N3</accession>
<sequence>MSQSTSKIALVIGAAGGIGGATAASLAQHGWTVRGLTRRPQSDNGTIEWIAGDAMHAADVLRAAQGASLIVHAANPPGYRNWATQVLPMIDNTIAAAKAVGARIVLPGTIYNFGADAFPMLHEDSPQHPSTRKGAIRVEMEKKLKAAAQDGVAALIVRAGDYFGPKTTGNSFFAAVMVRPGSAVKWIVNPARSGRSHAWAYLPDVGETIALLMDREEALGDFEAFNFAGHQLASGEMPAAIAKAAGNRNPRVWPLPWFAIVALQPFVRLFREMSEMRYLWSESISLDGSRLEAFLGDALPRTPLKVAVRDTLVGLGCLKGEDVAGSNDLSAEYGAGHRGEANGSPR</sequence>
<organism evidence="3 4">
    <name type="scientific">Bradyrhizobium erythrophlei</name>
    <dbReference type="NCBI Taxonomy" id="1437360"/>
    <lineage>
        <taxon>Bacteria</taxon>
        <taxon>Pseudomonadati</taxon>
        <taxon>Pseudomonadota</taxon>
        <taxon>Alphaproteobacteria</taxon>
        <taxon>Hyphomicrobiales</taxon>
        <taxon>Nitrobacteraceae</taxon>
        <taxon>Bradyrhizobium</taxon>
    </lineage>
</organism>
<gene>
    <name evidence="3" type="ORF">SAMN05444169_0639</name>
</gene>
<evidence type="ECO:0000256" key="1">
    <source>
        <dbReference type="SAM" id="SignalP"/>
    </source>
</evidence>
<dbReference type="GO" id="GO:0004029">
    <property type="term" value="F:aldehyde dehydrogenase (NAD+) activity"/>
    <property type="evidence" value="ECO:0007669"/>
    <property type="project" value="TreeGrafter"/>
</dbReference>
<dbReference type="SUPFAM" id="SSF51735">
    <property type="entry name" value="NAD(P)-binding Rossmann-fold domains"/>
    <property type="match status" value="1"/>
</dbReference>
<dbReference type="PANTHER" id="PTHR48079">
    <property type="entry name" value="PROTEIN YEEZ"/>
    <property type="match status" value="1"/>
</dbReference>
<reference evidence="3 4" key="1">
    <citation type="submission" date="2016-11" db="EMBL/GenBank/DDBJ databases">
        <authorList>
            <person name="Jaros S."/>
            <person name="Januszkiewicz K."/>
            <person name="Wedrychowicz H."/>
        </authorList>
    </citation>
    <scope>NUCLEOTIDE SEQUENCE [LARGE SCALE GENOMIC DNA]</scope>
    <source>
        <strain evidence="3 4">GAS242</strain>
    </source>
</reference>
<dbReference type="InterPro" id="IPR051783">
    <property type="entry name" value="NAD(P)-dependent_oxidoreduct"/>
</dbReference>
<evidence type="ECO:0000259" key="2">
    <source>
        <dbReference type="Pfam" id="PF01370"/>
    </source>
</evidence>
<dbReference type="Pfam" id="PF01370">
    <property type="entry name" value="Epimerase"/>
    <property type="match status" value="1"/>
</dbReference>
<dbReference type="EMBL" id="LT670818">
    <property type="protein sequence ID" value="SHG12031.1"/>
    <property type="molecule type" value="Genomic_DNA"/>
</dbReference>
<feature type="domain" description="NAD-dependent epimerase/dehydratase" evidence="2">
    <location>
        <begin position="9"/>
        <end position="226"/>
    </location>
</feature>
<protein>
    <submittedName>
        <fullName evidence="3">Nucleoside-diphosphate-sugar epimerase</fullName>
    </submittedName>
</protein>
<dbReference type="InterPro" id="IPR036291">
    <property type="entry name" value="NAD(P)-bd_dom_sf"/>
</dbReference>
<name>A0A1M5H7N3_9BRAD</name>
<proteinExistence type="predicted"/>
<dbReference type="PANTHER" id="PTHR48079:SF6">
    <property type="entry name" value="NAD(P)-BINDING DOMAIN-CONTAINING PROTEIN-RELATED"/>
    <property type="match status" value="1"/>
</dbReference>
<dbReference type="GO" id="GO:0005737">
    <property type="term" value="C:cytoplasm"/>
    <property type="evidence" value="ECO:0007669"/>
    <property type="project" value="TreeGrafter"/>
</dbReference>
<evidence type="ECO:0000313" key="3">
    <source>
        <dbReference type="EMBL" id="SHG12031.1"/>
    </source>
</evidence>
<dbReference type="RefSeq" id="WP_079564609.1">
    <property type="nucleotide sequence ID" value="NZ_LT670818.1"/>
</dbReference>